<name>A0A511YFU0_9FLAO</name>
<dbReference type="EMBL" id="BJYI01000026">
    <property type="protein sequence ID" value="GEN74065.1"/>
    <property type="molecule type" value="Genomic_DNA"/>
</dbReference>
<dbReference type="OrthoDB" id="1274349at2"/>
<protein>
    <submittedName>
        <fullName evidence="1">Uncharacterized protein</fullName>
    </submittedName>
</protein>
<dbReference type="Proteomes" id="UP000321150">
    <property type="component" value="Unassembled WGS sequence"/>
</dbReference>
<sequence length="75" mass="9067">MKKLKFFYEPSEQQYYVLFQSPSKDLLFKVDQVNPTMISRVYENAMFISSHERAKIIEEMEIFAKEQFDKLNDSF</sequence>
<organism evidence="1 2">
    <name type="scientific">Chryseobacterium lathyri</name>
    <dbReference type="NCBI Taxonomy" id="395933"/>
    <lineage>
        <taxon>Bacteria</taxon>
        <taxon>Pseudomonadati</taxon>
        <taxon>Bacteroidota</taxon>
        <taxon>Flavobacteriia</taxon>
        <taxon>Flavobacteriales</taxon>
        <taxon>Weeksellaceae</taxon>
        <taxon>Chryseobacterium group</taxon>
        <taxon>Chryseobacterium</taxon>
    </lineage>
</organism>
<dbReference type="RefSeq" id="WP_111960087.1">
    <property type="nucleotide sequence ID" value="NZ_BJYI01000026.1"/>
</dbReference>
<dbReference type="AlphaFoldDB" id="A0A511YFU0"/>
<gene>
    <name evidence="1" type="ORF">CLA01_41370</name>
</gene>
<proteinExistence type="predicted"/>
<comment type="caution">
    <text evidence="1">The sequence shown here is derived from an EMBL/GenBank/DDBJ whole genome shotgun (WGS) entry which is preliminary data.</text>
</comment>
<accession>A0A511YFU0</accession>
<evidence type="ECO:0000313" key="2">
    <source>
        <dbReference type="Proteomes" id="UP000321150"/>
    </source>
</evidence>
<reference evidence="1 2" key="1">
    <citation type="submission" date="2019-07" db="EMBL/GenBank/DDBJ databases">
        <title>Whole genome shotgun sequence of Chryseobacterium lathyri NBRC 105250.</title>
        <authorList>
            <person name="Hosoyama A."/>
            <person name="Uohara A."/>
            <person name="Ohji S."/>
            <person name="Ichikawa N."/>
        </authorList>
    </citation>
    <scope>NUCLEOTIDE SEQUENCE [LARGE SCALE GENOMIC DNA]</scope>
    <source>
        <strain evidence="1 2">NBRC 105250</strain>
    </source>
</reference>
<evidence type="ECO:0000313" key="1">
    <source>
        <dbReference type="EMBL" id="GEN74065.1"/>
    </source>
</evidence>